<dbReference type="RefSeq" id="WP_246655714.1">
    <property type="nucleotide sequence ID" value="NZ_CP061913.1"/>
</dbReference>
<dbReference type="PANTHER" id="PTHR43725:SF53">
    <property type="entry name" value="UDP-ARABINOSE 4-EPIMERASE 1"/>
    <property type="match status" value="1"/>
</dbReference>
<evidence type="ECO:0000313" key="7">
    <source>
        <dbReference type="EMBL" id="MFB9448146.1"/>
    </source>
</evidence>
<gene>
    <name evidence="7" type="ORF">ACFFTR_34070</name>
</gene>
<organism evidence="7 8">
    <name type="scientific">Dactylosporangium vinaceum</name>
    <dbReference type="NCBI Taxonomy" id="53362"/>
    <lineage>
        <taxon>Bacteria</taxon>
        <taxon>Bacillati</taxon>
        <taxon>Actinomycetota</taxon>
        <taxon>Actinomycetes</taxon>
        <taxon>Micromonosporales</taxon>
        <taxon>Micromonosporaceae</taxon>
        <taxon>Dactylosporangium</taxon>
    </lineage>
</organism>
<sequence>MGGSLSGTGSRLPLCGCRPLELATFGIALDSSADEPTVIGTEDASAHARPLASEERHYLRYSQAIRDVDHPRLFDNRLAWRLTGVDWDQADALRFGTSTYFGMVDTAEALAHEMASQHVTGAAGNISPASCPLRQDVSNWPGSTDTRSSGGTDVRVLVTGGLGYLGHAVTLELQSAGHEVTVMTRGRADAKPRAGAELVEGDIRDRERVADIVKTGHFDGVCHLAAVTQGRESFADPLTYWDVNTGGTLNLLLALDAVKHERAPIRLVNASSHVVYGAEYQETLTEDLPARPNSPYSASKAAAEDLVRAYASTGAIGAITLRCFNLAGAVGGLGDTDTARIIPNVFRAITGQLDHLTINGPGSAVRDFVHVRDAASAVLSALNAAQIGECRTYNIASGQGVSVAEIIKAAEAASGRAVPVQHNPPHLVQHTHR</sequence>
<evidence type="ECO:0000256" key="1">
    <source>
        <dbReference type="ARBA" id="ARBA00004947"/>
    </source>
</evidence>
<keyword evidence="8" id="KW-1185">Reference proteome</keyword>
<evidence type="ECO:0000256" key="4">
    <source>
        <dbReference type="ARBA" id="ARBA00031367"/>
    </source>
</evidence>
<evidence type="ECO:0000256" key="5">
    <source>
        <dbReference type="ARBA" id="ARBA00033067"/>
    </source>
</evidence>
<evidence type="ECO:0000256" key="3">
    <source>
        <dbReference type="ARBA" id="ARBA00018569"/>
    </source>
</evidence>
<dbReference type="InterPro" id="IPR001509">
    <property type="entry name" value="Epimerase_deHydtase"/>
</dbReference>
<reference evidence="7 8" key="1">
    <citation type="submission" date="2024-09" db="EMBL/GenBank/DDBJ databases">
        <authorList>
            <person name="Sun Q."/>
            <person name="Mori K."/>
        </authorList>
    </citation>
    <scope>NUCLEOTIDE SEQUENCE [LARGE SCALE GENOMIC DNA]</scope>
    <source>
        <strain evidence="7 8">JCM 3307</strain>
    </source>
</reference>
<evidence type="ECO:0000259" key="6">
    <source>
        <dbReference type="Pfam" id="PF01370"/>
    </source>
</evidence>
<comment type="caution">
    <text evidence="7">The sequence shown here is derived from an EMBL/GenBank/DDBJ whole genome shotgun (WGS) entry which is preliminary data.</text>
</comment>
<dbReference type="PANTHER" id="PTHR43725">
    <property type="entry name" value="UDP-GLUCOSE 4-EPIMERASE"/>
    <property type="match status" value="1"/>
</dbReference>
<dbReference type="Proteomes" id="UP001589608">
    <property type="component" value="Unassembled WGS sequence"/>
</dbReference>
<dbReference type="Gene3D" id="3.40.50.720">
    <property type="entry name" value="NAD(P)-binding Rossmann-like Domain"/>
    <property type="match status" value="1"/>
</dbReference>
<dbReference type="Pfam" id="PF01370">
    <property type="entry name" value="Epimerase"/>
    <property type="match status" value="1"/>
</dbReference>
<proteinExistence type="inferred from homology"/>
<name>A0ABV5MH36_9ACTN</name>
<comment type="similarity">
    <text evidence="2">Belongs to the NAD(P)-dependent epimerase/dehydratase family.</text>
</comment>
<evidence type="ECO:0000313" key="8">
    <source>
        <dbReference type="Proteomes" id="UP001589608"/>
    </source>
</evidence>
<evidence type="ECO:0000256" key="2">
    <source>
        <dbReference type="ARBA" id="ARBA00007637"/>
    </source>
</evidence>
<dbReference type="EMBL" id="JBHMCA010000056">
    <property type="protein sequence ID" value="MFB9448146.1"/>
    <property type="molecule type" value="Genomic_DNA"/>
</dbReference>
<dbReference type="Gene3D" id="3.90.25.10">
    <property type="entry name" value="UDP-galactose 4-epimerase, domain 1"/>
    <property type="match status" value="1"/>
</dbReference>
<dbReference type="SUPFAM" id="SSF51735">
    <property type="entry name" value="NAD(P)-binding Rossmann-fold domains"/>
    <property type="match status" value="1"/>
</dbReference>
<comment type="pathway">
    <text evidence="1">Carbohydrate metabolism; galactose metabolism.</text>
</comment>
<feature type="domain" description="NAD-dependent epimerase/dehydratase" evidence="6">
    <location>
        <begin position="156"/>
        <end position="396"/>
    </location>
</feature>
<accession>A0ABV5MH36</accession>
<protein>
    <recommendedName>
        <fullName evidence="3">UDP-glucose 4-epimerase</fullName>
    </recommendedName>
    <alternativeName>
        <fullName evidence="5">Galactowaldenase</fullName>
    </alternativeName>
    <alternativeName>
        <fullName evidence="4">UDP-galactose 4-epimerase</fullName>
    </alternativeName>
</protein>
<dbReference type="InterPro" id="IPR036291">
    <property type="entry name" value="NAD(P)-bd_dom_sf"/>
</dbReference>